<dbReference type="Pfam" id="PF13432">
    <property type="entry name" value="TPR_16"/>
    <property type="match status" value="3"/>
</dbReference>
<dbReference type="InterPro" id="IPR011990">
    <property type="entry name" value="TPR-like_helical_dom_sf"/>
</dbReference>
<dbReference type="SMART" id="SM00028">
    <property type="entry name" value="TPR"/>
    <property type="match status" value="7"/>
</dbReference>
<dbReference type="Pfam" id="PF13181">
    <property type="entry name" value="TPR_8"/>
    <property type="match status" value="1"/>
</dbReference>
<feature type="repeat" description="TPR" evidence="1">
    <location>
        <begin position="48"/>
        <end position="81"/>
    </location>
</feature>
<sequence length="582" mass="65950">MHSKRLNIIISIGIAAWSLSGSPCEAQKRNRNREKEAVPATATFRLEEESLAAEGMKYLMMDEPSRALPVFEKLVKASPADAAGHFMLASALMKLERTEEALTQAKIAYETDRSNVYYAQQVAALFSKQKQYAEAAKIYETLLAQSPSNIEYGVELAAMYVFSDQFDKAITTYDQLEKAIGVTEEITHQKQQLYLRLNKIDKAIAEAQKLIAAEPEELDYRIELAELLLANERTDEAITPLEEALRLNPDEAQAHVLLADIYRRKGDIEKCNRELKIVFANPNLDAEPKVRVLSGYLSMLKTDKDREEAVNLAKQLVETHPRESRAHVLYGDLLVQRGRKAEARDIYARAARLDGSVYEVWGAVLQLDGELNQIDSLLVHSEQALEVFPNQGMIWYSNGSAQLIKKNYKKAVSSLEESLKLIDNNPEMKRVIQAQLGDAYNGLGDNAKSDAAYELVLKEDPDNDHVLNNYSYFLSLRREKLDLALQLSERLVMRHKDNATFLDTHAWVLYTRKEYSKARTFLEKAVQSTENVSGTIVEHYGDVLFQMGEREKALEQWKKAKIMGETSDQLDKKIATGLLHEQ</sequence>
<organism evidence="2 3">
    <name type="scientific">Arundinibacter roseus</name>
    <dbReference type="NCBI Taxonomy" id="2070510"/>
    <lineage>
        <taxon>Bacteria</taxon>
        <taxon>Pseudomonadati</taxon>
        <taxon>Bacteroidota</taxon>
        <taxon>Cytophagia</taxon>
        <taxon>Cytophagales</taxon>
        <taxon>Spirosomataceae</taxon>
        <taxon>Arundinibacter</taxon>
    </lineage>
</organism>
<dbReference type="Gene3D" id="1.25.40.10">
    <property type="entry name" value="Tetratricopeptide repeat domain"/>
    <property type="match status" value="4"/>
</dbReference>
<dbReference type="PANTHER" id="PTHR12558:SF13">
    <property type="entry name" value="CELL DIVISION CYCLE PROTEIN 27 HOMOLOG"/>
    <property type="match status" value="1"/>
</dbReference>
<evidence type="ECO:0000313" key="2">
    <source>
        <dbReference type="EMBL" id="TDB58097.1"/>
    </source>
</evidence>
<gene>
    <name evidence="2" type="ORF">EZE20_23340</name>
</gene>
<dbReference type="AlphaFoldDB" id="A0A4R4JTT1"/>
<dbReference type="PANTHER" id="PTHR12558">
    <property type="entry name" value="CELL DIVISION CYCLE 16,23,27"/>
    <property type="match status" value="1"/>
</dbReference>
<accession>A0A4R4JTT1</accession>
<evidence type="ECO:0000313" key="3">
    <source>
        <dbReference type="Proteomes" id="UP000295706"/>
    </source>
</evidence>
<dbReference type="SUPFAM" id="SSF81901">
    <property type="entry name" value="HCP-like"/>
    <property type="match status" value="1"/>
</dbReference>
<dbReference type="PROSITE" id="PS50005">
    <property type="entry name" value="TPR"/>
    <property type="match status" value="2"/>
</dbReference>
<dbReference type="Proteomes" id="UP000295706">
    <property type="component" value="Unassembled WGS sequence"/>
</dbReference>
<reference evidence="2 3" key="1">
    <citation type="submission" date="2019-02" db="EMBL/GenBank/DDBJ databases">
        <title>Arundinibacter roseus gen. nov., sp. nov., a new member of the family Cytophagaceae.</title>
        <authorList>
            <person name="Szuroczki S."/>
            <person name="Khayer B."/>
            <person name="Sproer C."/>
            <person name="Toumi M."/>
            <person name="Szabo A."/>
            <person name="Felfoldi T."/>
            <person name="Schumann P."/>
            <person name="Toth E."/>
        </authorList>
    </citation>
    <scope>NUCLEOTIDE SEQUENCE [LARGE SCALE GENOMIC DNA]</scope>
    <source>
        <strain evidence="2 3">DMA-k-7a</strain>
    </source>
</reference>
<dbReference type="EMBL" id="SMJU01000025">
    <property type="protein sequence ID" value="TDB58097.1"/>
    <property type="molecule type" value="Genomic_DNA"/>
</dbReference>
<feature type="repeat" description="TPR" evidence="1">
    <location>
        <begin position="218"/>
        <end position="251"/>
    </location>
</feature>
<keyword evidence="1" id="KW-0802">TPR repeat</keyword>
<dbReference type="RefSeq" id="WP_132122336.1">
    <property type="nucleotide sequence ID" value="NZ_SMJU01000025.1"/>
</dbReference>
<dbReference type="InterPro" id="IPR019734">
    <property type="entry name" value="TPR_rpt"/>
</dbReference>
<dbReference type="OrthoDB" id="9814220at2"/>
<protein>
    <submittedName>
        <fullName evidence="2">Tetratricopeptide repeat protein</fullName>
    </submittedName>
</protein>
<comment type="caution">
    <text evidence="2">The sequence shown here is derived from an EMBL/GenBank/DDBJ whole genome shotgun (WGS) entry which is preliminary data.</text>
</comment>
<evidence type="ECO:0000256" key="1">
    <source>
        <dbReference type="PROSITE-ProRule" id="PRU00339"/>
    </source>
</evidence>
<dbReference type="SUPFAM" id="SSF48452">
    <property type="entry name" value="TPR-like"/>
    <property type="match status" value="2"/>
</dbReference>
<dbReference type="Pfam" id="PF14559">
    <property type="entry name" value="TPR_19"/>
    <property type="match status" value="1"/>
</dbReference>
<dbReference type="Pfam" id="PF13374">
    <property type="entry name" value="TPR_10"/>
    <property type="match status" value="1"/>
</dbReference>
<name>A0A4R4JTT1_9BACT</name>
<proteinExistence type="predicted"/>
<keyword evidence="3" id="KW-1185">Reference proteome</keyword>